<feature type="non-terminal residue" evidence="1">
    <location>
        <position position="1"/>
    </location>
</feature>
<proteinExistence type="predicted"/>
<evidence type="ECO:0000313" key="1">
    <source>
        <dbReference type="EMBL" id="JAP88682.1"/>
    </source>
</evidence>
<accession>A0A146JVX6</accession>
<name>A0A146JVX6_9EUKA</name>
<sequence length="308" mass="35824">KFQLPLQQVQKGLSVVCFALMNSFLEFGNVESAVQMVLFVVQNFGFKNLNLVQLMSKAELKLSLKFVQKAVSIKLGNADYEINDQLKITDQHRVAIKQQINEKYEELVQFLVESLKVQIDIKIIGFLLQIEKRQPVKMYLLKLHLFALTQQMRNEEPIAETDPVIDELMFNVPDTGKFRKDYASLYANPPKDIDKSEEAIVMLYLAKQSKSVNILLAYFNHVQTQLLHLCFRGSDQPSHAMDCFYMLCDVVEKQNFQRLEEFLIKKESCVAGIYMKNIVAKFFIESKLLIPHEEYTKLYQEIQNCKEM</sequence>
<reference evidence="1" key="1">
    <citation type="submission" date="2015-07" db="EMBL/GenBank/DDBJ databases">
        <title>Adaptation to a free-living lifestyle via gene acquisitions in the diplomonad Trepomonas sp. PC1.</title>
        <authorList>
            <person name="Xu F."/>
            <person name="Jerlstrom-Hultqvist J."/>
            <person name="Kolisko M."/>
            <person name="Simpson A.G.B."/>
            <person name="Roger A.J."/>
            <person name="Svard S.G."/>
            <person name="Andersson J.O."/>
        </authorList>
    </citation>
    <scope>NUCLEOTIDE SEQUENCE</scope>
    <source>
        <strain evidence="1">PC1</strain>
    </source>
</reference>
<dbReference type="AlphaFoldDB" id="A0A146JVX6"/>
<feature type="non-terminal residue" evidence="1">
    <location>
        <position position="308"/>
    </location>
</feature>
<gene>
    <name evidence="1" type="ORF">TPC1_31823</name>
</gene>
<dbReference type="EMBL" id="GDID01007924">
    <property type="protein sequence ID" value="JAP88682.1"/>
    <property type="molecule type" value="Transcribed_RNA"/>
</dbReference>
<organism evidence="1">
    <name type="scientific">Trepomonas sp. PC1</name>
    <dbReference type="NCBI Taxonomy" id="1076344"/>
    <lineage>
        <taxon>Eukaryota</taxon>
        <taxon>Metamonada</taxon>
        <taxon>Diplomonadida</taxon>
        <taxon>Hexamitidae</taxon>
        <taxon>Hexamitinae</taxon>
        <taxon>Trepomonas</taxon>
    </lineage>
</organism>
<protein>
    <submittedName>
        <fullName evidence="1">Uncharacterized protein</fullName>
    </submittedName>
</protein>